<dbReference type="PROSITE" id="PS50118">
    <property type="entry name" value="HMG_BOX_2"/>
    <property type="match status" value="1"/>
</dbReference>
<dbReference type="InterPro" id="IPR009071">
    <property type="entry name" value="HMG_box_dom"/>
</dbReference>
<dbReference type="Gene3D" id="1.10.30.10">
    <property type="entry name" value="High mobility group box domain"/>
    <property type="match status" value="1"/>
</dbReference>
<dbReference type="CDD" id="cd00084">
    <property type="entry name" value="HMG-box_SF"/>
    <property type="match status" value="1"/>
</dbReference>
<proteinExistence type="predicted"/>
<dbReference type="Pfam" id="PF00505">
    <property type="entry name" value="HMG_box"/>
    <property type="match status" value="1"/>
</dbReference>
<accession>A0A9W8HCJ7</accession>
<dbReference type="AlphaFoldDB" id="A0A9W8HCJ7"/>
<evidence type="ECO:0000256" key="1">
    <source>
        <dbReference type="PROSITE-ProRule" id="PRU00267"/>
    </source>
</evidence>
<dbReference type="SUPFAM" id="SSF47095">
    <property type="entry name" value="HMG-box"/>
    <property type="match status" value="1"/>
</dbReference>
<dbReference type="InterPro" id="IPR036910">
    <property type="entry name" value="HMG_box_dom_sf"/>
</dbReference>
<feature type="DNA-binding region" description="HMG box" evidence="1">
    <location>
        <begin position="98"/>
        <end position="166"/>
    </location>
</feature>
<evidence type="ECO:0000256" key="2">
    <source>
        <dbReference type="SAM" id="MobiDB-lite"/>
    </source>
</evidence>
<dbReference type="EMBL" id="JANBUM010000132">
    <property type="protein sequence ID" value="KAJ2783740.1"/>
    <property type="molecule type" value="Genomic_DNA"/>
</dbReference>
<dbReference type="Proteomes" id="UP001140172">
    <property type="component" value="Unassembled WGS sequence"/>
</dbReference>
<protein>
    <recommendedName>
        <fullName evidence="3">HMG box domain-containing protein</fullName>
    </recommendedName>
</protein>
<comment type="caution">
    <text evidence="4">The sequence shown here is derived from an EMBL/GenBank/DDBJ whole genome shotgun (WGS) entry which is preliminary data.</text>
</comment>
<feature type="region of interest" description="Disordered" evidence="2">
    <location>
        <begin position="158"/>
        <end position="189"/>
    </location>
</feature>
<keyword evidence="5" id="KW-1185">Reference proteome</keyword>
<dbReference type="GO" id="GO:0005634">
    <property type="term" value="C:nucleus"/>
    <property type="evidence" value="ECO:0007669"/>
    <property type="project" value="UniProtKB-UniRule"/>
</dbReference>
<dbReference type="GO" id="GO:0003677">
    <property type="term" value="F:DNA binding"/>
    <property type="evidence" value="ECO:0007669"/>
    <property type="project" value="UniProtKB-UniRule"/>
</dbReference>
<keyword evidence="1" id="KW-0539">Nucleus</keyword>
<feature type="domain" description="HMG box" evidence="3">
    <location>
        <begin position="98"/>
        <end position="166"/>
    </location>
</feature>
<organism evidence="4 5">
    <name type="scientific">Coemansia interrupta</name>
    <dbReference type="NCBI Taxonomy" id="1126814"/>
    <lineage>
        <taxon>Eukaryota</taxon>
        <taxon>Fungi</taxon>
        <taxon>Fungi incertae sedis</taxon>
        <taxon>Zoopagomycota</taxon>
        <taxon>Kickxellomycotina</taxon>
        <taxon>Kickxellomycetes</taxon>
        <taxon>Kickxellales</taxon>
        <taxon>Kickxellaceae</taxon>
        <taxon>Coemansia</taxon>
    </lineage>
</organism>
<evidence type="ECO:0000313" key="4">
    <source>
        <dbReference type="EMBL" id="KAJ2783740.1"/>
    </source>
</evidence>
<evidence type="ECO:0000259" key="3">
    <source>
        <dbReference type="PROSITE" id="PS50118"/>
    </source>
</evidence>
<evidence type="ECO:0000313" key="5">
    <source>
        <dbReference type="Proteomes" id="UP001140172"/>
    </source>
</evidence>
<keyword evidence="1" id="KW-0238">DNA-binding</keyword>
<reference evidence="4" key="1">
    <citation type="submission" date="2022-07" db="EMBL/GenBank/DDBJ databases">
        <title>Phylogenomic reconstructions and comparative analyses of Kickxellomycotina fungi.</title>
        <authorList>
            <person name="Reynolds N.K."/>
            <person name="Stajich J.E."/>
            <person name="Barry K."/>
            <person name="Grigoriev I.V."/>
            <person name="Crous P."/>
            <person name="Smith M.E."/>
        </authorList>
    </citation>
    <scope>NUCLEOTIDE SEQUENCE</scope>
    <source>
        <strain evidence="4">BCRC 34489</strain>
    </source>
</reference>
<feature type="compositionally biased region" description="Low complexity" evidence="2">
    <location>
        <begin position="160"/>
        <end position="171"/>
    </location>
</feature>
<name>A0A9W8HCJ7_9FUNG</name>
<sequence>MGSRKRSRPSMLFDIDDDGINNGIGSGMTAGPMRSDYSTAHPLAHNEAAAAVTARRHTPLGYTQHTAHVRPCGYFGVTPSMETAAVAASTSRSVPSLLEDPSRAYVYYSCSNYEQLRIAHPEWNSNTINGELGRMWNALAPEERQAWGTCTAEAKSLVDSSLTSHRTSPSSAQPPPSGAGMQSQTSDSW</sequence>
<gene>
    <name evidence="4" type="ORF">GGI15_002462</name>
</gene>